<keyword evidence="2" id="KW-1185">Reference proteome</keyword>
<protein>
    <submittedName>
        <fullName evidence="1">Jg16396 protein</fullName>
    </submittedName>
</protein>
<sequence length="117" mass="13325">MAATEHQPSLLLLSLLYKTKTIKGIYSLYTIQDSKVYQFAQRPTSLREHQTHRDARRCGYTFPLREGMAARSMPPHVHGQRPPPALRFRVTLPASPHPPLVPHSPNIPPTIPFRLLL</sequence>
<reference evidence="1" key="1">
    <citation type="submission" date="2022-03" db="EMBL/GenBank/DDBJ databases">
        <authorList>
            <person name="Lindestad O."/>
        </authorList>
    </citation>
    <scope>NUCLEOTIDE SEQUENCE</scope>
</reference>
<dbReference type="Proteomes" id="UP000838756">
    <property type="component" value="Unassembled WGS sequence"/>
</dbReference>
<name>A0A8S4SA82_9NEOP</name>
<evidence type="ECO:0000313" key="2">
    <source>
        <dbReference type="Proteomes" id="UP000838756"/>
    </source>
</evidence>
<dbReference type="EMBL" id="CAKXAJ010026240">
    <property type="protein sequence ID" value="CAH2264012.1"/>
    <property type="molecule type" value="Genomic_DNA"/>
</dbReference>
<dbReference type="OrthoDB" id="7486434at2759"/>
<gene>
    <name evidence="1" type="primary">jg16396</name>
    <name evidence="1" type="ORF">PAEG_LOCUS24482</name>
</gene>
<comment type="caution">
    <text evidence="1">The sequence shown here is derived from an EMBL/GenBank/DDBJ whole genome shotgun (WGS) entry which is preliminary data.</text>
</comment>
<dbReference type="AlphaFoldDB" id="A0A8S4SA82"/>
<proteinExistence type="predicted"/>
<accession>A0A8S4SA82</accession>
<evidence type="ECO:0000313" key="1">
    <source>
        <dbReference type="EMBL" id="CAH2264012.1"/>
    </source>
</evidence>
<organism evidence="1 2">
    <name type="scientific">Pararge aegeria aegeria</name>
    <dbReference type="NCBI Taxonomy" id="348720"/>
    <lineage>
        <taxon>Eukaryota</taxon>
        <taxon>Metazoa</taxon>
        <taxon>Ecdysozoa</taxon>
        <taxon>Arthropoda</taxon>
        <taxon>Hexapoda</taxon>
        <taxon>Insecta</taxon>
        <taxon>Pterygota</taxon>
        <taxon>Neoptera</taxon>
        <taxon>Endopterygota</taxon>
        <taxon>Lepidoptera</taxon>
        <taxon>Glossata</taxon>
        <taxon>Ditrysia</taxon>
        <taxon>Papilionoidea</taxon>
        <taxon>Nymphalidae</taxon>
        <taxon>Satyrinae</taxon>
        <taxon>Satyrini</taxon>
        <taxon>Parargina</taxon>
        <taxon>Pararge</taxon>
    </lineage>
</organism>